<proteinExistence type="predicted"/>
<evidence type="ECO:0000313" key="2">
    <source>
        <dbReference type="Proteomes" id="UP000053841"/>
    </source>
</evidence>
<accession>W6YHM6</accession>
<dbReference type="OrthoDB" id="10302098at2759"/>
<dbReference type="HOGENOM" id="CLU_2305578_0_0_1"/>
<dbReference type="KEGG" id="bze:COCCADRAFT_38988"/>
<name>W6YHM6_COCC2</name>
<evidence type="ECO:0000313" key="1">
    <source>
        <dbReference type="EMBL" id="EUC30811.1"/>
    </source>
</evidence>
<protein>
    <submittedName>
        <fullName evidence="1">Uncharacterized protein</fullName>
    </submittedName>
</protein>
<dbReference type="AlphaFoldDB" id="W6YHM6"/>
<dbReference type="GeneID" id="19148893"/>
<dbReference type="Proteomes" id="UP000053841">
    <property type="component" value="Unassembled WGS sequence"/>
</dbReference>
<dbReference type="RefSeq" id="XP_007714871.1">
    <property type="nucleotide sequence ID" value="XM_007716681.1"/>
</dbReference>
<reference evidence="1 2" key="1">
    <citation type="journal article" date="2013" name="PLoS Genet.">
        <title>Comparative genome structure, secondary metabolite, and effector coding capacity across Cochliobolus pathogens.</title>
        <authorList>
            <person name="Condon B.J."/>
            <person name="Leng Y."/>
            <person name="Wu D."/>
            <person name="Bushley K.E."/>
            <person name="Ohm R.A."/>
            <person name="Otillar R."/>
            <person name="Martin J."/>
            <person name="Schackwitz W."/>
            <person name="Grimwood J."/>
            <person name="MohdZainudin N."/>
            <person name="Xue C."/>
            <person name="Wang R."/>
            <person name="Manning V.A."/>
            <person name="Dhillon B."/>
            <person name="Tu Z.J."/>
            <person name="Steffenson B.J."/>
            <person name="Salamov A."/>
            <person name="Sun H."/>
            <person name="Lowry S."/>
            <person name="LaButti K."/>
            <person name="Han J."/>
            <person name="Copeland A."/>
            <person name="Lindquist E."/>
            <person name="Barry K."/>
            <person name="Schmutz J."/>
            <person name="Baker S.E."/>
            <person name="Ciuffetti L.M."/>
            <person name="Grigoriev I.V."/>
            <person name="Zhong S."/>
            <person name="Turgeon B.G."/>
        </authorList>
    </citation>
    <scope>NUCLEOTIDE SEQUENCE [LARGE SCALE GENOMIC DNA]</scope>
    <source>
        <strain evidence="1 2">26-R-13</strain>
    </source>
</reference>
<organism evidence="1 2">
    <name type="scientific">Cochliobolus carbonum (strain 26-R-13)</name>
    <name type="common">Maize leaf spot fungus</name>
    <name type="synonym">Bipolaris zeicola</name>
    <dbReference type="NCBI Taxonomy" id="930089"/>
    <lineage>
        <taxon>Eukaryota</taxon>
        <taxon>Fungi</taxon>
        <taxon>Dikarya</taxon>
        <taxon>Ascomycota</taxon>
        <taxon>Pezizomycotina</taxon>
        <taxon>Dothideomycetes</taxon>
        <taxon>Pleosporomycetidae</taxon>
        <taxon>Pleosporales</taxon>
        <taxon>Pleosporineae</taxon>
        <taxon>Pleosporaceae</taxon>
        <taxon>Bipolaris</taxon>
    </lineage>
</organism>
<dbReference type="PROSITE" id="PS51257">
    <property type="entry name" value="PROKAR_LIPOPROTEIN"/>
    <property type="match status" value="1"/>
</dbReference>
<sequence length="100" mass="11059">MRISTQSHPVSHHATTLALRNPSSQYHTHVIASCHTPAKNPLHLIPLVCPEYQAFPWPDKPGQAHLLFLRHSLVNAQAFGNQMCRTSANRRGVAPPAHST</sequence>
<keyword evidence="2" id="KW-1185">Reference proteome</keyword>
<gene>
    <name evidence="1" type="ORF">COCCADRAFT_38988</name>
</gene>
<dbReference type="EMBL" id="KI964686">
    <property type="protein sequence ID" value="EUC30811.1"/>
    <property type="molecule type" value="Genomic_DNA"/>
</dbReference>